<gene>
    <name evidence="6" type="ORF">EBB59_03930</name>
</gene>
<dbReference type="Pfam" id="PF01476">
    <property type="entry name" value="LysM"/>
    <property type="match status" value="1"/>
</dbReference>
<dbReference type="CDD" id="cd00118">
    <property type="entry name" value="LysM"/>
    <property type="match status" value="1"/>
</dbReference>
<evidence type="ECO:0000259" key="5">
    <source>
        <dbReference type="PROSITE" id="PS51782"/>
    </source>
</evidence>
<comment type="caution">
    <text evidence="6">The sequence shown here is derived from an EMBL/GenBank/DDBJ whole genome shotgun (WGS) entry which is preliminary data.</text>
</comment>
<reference evidence="6 7" key="1">
    <citation type="submission" date="2018-10" db="EMBL/GenBank/DDBJ databases">
        <title>Proposal of Lysobacter pythonis sp. nov. isolated from royal pythons (Python regius).</title>
        <authorList>
            <person name="Hans-Juergen B."/>
            <person name="Huptas C."/>
            <person name="Sandra B."/>
            <person name="Igor L."/>
            <person name="Joachim S."/>
            <person name="Siegfried S."/>
            <person name="Mareike W."/>
            <person name="Peter K."/>
        </authorList>
    </citation>
    <scope>NUCLEOTIDE SEQUENCE [LARGE SCALE GENOMIC DNA]</scope>
    <source>
        <strain evidence="6 7">4284/11</strain>
    </source>
</reference>
<dbReference type="InterPro" id="IPR036779">
    <property type="entry name" value="LysM_dom_sf"/>
</dbReference>
<dbReference type="GO" id="GO:0005737">
    <property type="term" value="C:cytoplasm"/>
    <property type="evidence" value="ECO:0007669"/>
    <property type="project" value="UniProtKB-SubCell"/>
</dbReference>
<proteinExistence type="predicted"/>
<organism evidence="6 7">
    <name type="scientific">Solilutibacter pythonis</name>
    <dbReference type="NCBI Taxonomy" id="2483112"/>
    <lineage>
        <taxon>Bacteria</taxon>
        <taxon>Pseudomonadati</taxon>
        <taxon>Pseudomonadota</taxon>
        <taxon>Gammaproteobacteria</taxon>
        <taxon>Lysobacterales</taxon>
        <taxon>Lysobacteraceae</taxon>
        <taxon>Solilutibacter</taxon>
    </lineage>
</organism>
<keyword evidence="7" id="KW-1185">Reference proteome</keyword>
<sequence length="91" mass="9319">MPTDTDPDKLSLSGATGSGGADFSAVTGGSSATVGAGGDQQRYTVQAGDSLSKIAKAVYGDGSRWNAIFEANKDQIDDPDKIFPGQVLRIP</sequence>
<protein>
    <recommendedName>
        <fullName evidence="3">Potassium binding protein Kbp</fullName>
    </recommendedName>
</protein>
<evidence type="ECO:0000313" key="6">
    <source>
        <dbReference type="EMBL" id="RMH93804.1"/>
    </source>
</evidence>
<dbReference type="PROSITE" id="PS51782">
    <property type="entry name" value="LYSM"/>
    <property type="match status" value="1"/>
</dbReference>
<evidence type="ECO:0000256" key="1">
    <source>
        <dbReference type="ARBA" id="ARBA00004496"/>
    </source>
</evidence>
<feature type="domain" description="LysM" evidence="5">
    <location>
        <begin position="41"/>
        <end position="90"/>
    </location>
</feature>
<dbReference type="OrthoDB" id="370541at2"/>
<keyword evidence="2" id="KW-0963">Cytoplasm</keyword>
<dbReference type="EMBL" id="RFLY01000004">
    <property type="protein sequence ID" value="RMH93804.1"/>
    <property type="molecule type" value="Genomic_DNA"/>
</dbReference>
<name>A0A3M2I6A6_9GAMM</name>
<accession>A0A3M2I6A6</accession>
<feature type="compositionally biased region" description="Low complexity" evidence="4">
    <location>
        <begin position="24"/>
        <end position="34"/>
    </location>
</feature>
<dbReference type="Proteomes" id="UP000275012">
    <property type="component" value="Unassembled WGS sequence"/>
</dbReference>
<dbReference type="AlphaFoldDB" id="A0A3M2I6A6"/>
<dbReference type="InterPro" id="IPR018392">
    <property type="entry name" value="LysM"/>
</dbReference>
<dbReference type="FunFam" id="3.10.350.10:FF:000001">
    <property type="entry name" value="Peptidoglycan-binding protein LysM"/>
    <property type="match status" value="1"/>
</dbReference>
<feature type="region of interest" description="Disordered" evidence="4">
    <location>
        <begin position="1"/>
        <end position="39"/>
    </location>
</feature>
<evidence type="ECO:0000313" key="7">
    <source>
        <dbReference type="Proteomes" id="UP000275012"/>
    </source>
</evidence>
<evidence type="ECO:0000256" key="2">
    <source>
        <dbReference type="ARBA" id="ARBA00022490"/>
    </source>
</evidence>
<dbReference type="PANTHER" id="PTHR34700:SF4">
    <property type="entry name" value="PHAGE-LIKE ELEMENT PBSX PROTEIN XKDP"/>
    <property type="match status" value="1"/>
</dbReference>
<evidence type="ECO:0000256" key="3">
    <source>
        <dbReference type="ARBA" id="ARBA00072219"/>
    </source>
</evidence>
<dbReference type="Gene3D" id="3.10.350.10">
    <property type="entry name" value="LysM domain"/>
    <property type="match status" value="1"/>
</dbReference>
<dbReference type="SUPFAM" id="SSF54106">
    <property type="entry name" value="LysM domain"/>
    <property type="match status" value="1"/>
</dbReference>
<dbReference type="PANTHER" id="PTHR34700">
    <property type="entry name" value="POTASSIUM BINDING PROTEIN KBP"/>
    <property type="match status" value="1"/>
</dbReference>
<dbReference type="InterPro" id="IPR052196">
    <property type="entry name" value="Bact_Kbp"/>
</dbReference>
<evidence type="ECO:0000256" key="4">
    <source>
        <dbReference type="SAM" id="MobiDB-lite"/>
    </source>
</evidence>
<dbReference type="SMART" id="SM00257">
    <property type="entry name" value="LysM"/>
    <property type="match status" value="1"/>
</dbReference>
<dbReference type="RefSeq" id="WP_122100847.1">
    <property type="nucleotide sequence ID" value="NZ_RFLY01000004.1"/>
</dbReference>
<comment type="subcellular location">
    <subcellularLocation>
        <location evidence="1">Cytoplasm</location>
    </subcellularLocation>
</comment>